<comment type="caution">
    <text evidence="5">The sequence shown here is derived from an EMBL/GenBank/DDBJ whole genome shotgun (WGS) entry which is preliminary data.</text>
</comment>
<evidence type="ECO:0000256" key="2">
    <source>
        <dbReference type="ARBA" id="ARBA00022801"/>
    </source>
</evidence>
<sequence length="308" mass="33230">MRAVINGMQRAGHPPFNTLSPAQARQAYQLGAQVLEEDMPQSISTRDAQIQSRDAGALPVRLYWSGAQPSADSPRATVLYLHGGGFTIGGIDTHDVLCGRIAANTGAMVVSLQYRLAPEYRFPTAVHDCWDSLHWLATQGLQWGVDASLLAVAGDSAGGTLAAVIALMARDADLPLRAQCLIYPGTCAHQDTPSHGRYAQGPVLTAPLITWFFGQYIDDADREDWHFAPLLAPELGGVAPAVLILAECDPLVDEGIAYADQLRMAGVEVDIEIYRGVAHEFIKMGRVLPEAARAHQAIAAFLKQQLRL</sequence>
<proteinExistence type="inferred from homology"/>
<accession>A0A4V3YWM5</accession>
<keyword evidence="6" id="KW-1185">Reference proteome</keyword>
<dbReference type="InterPro" id="IPR013094">
    <property type="entry name" value="AB_hydrolase_3"/>
</dbReference>
<comment type="similarity">
    <text evidence="1">Belongs to the 'GDXG' lipolytic enzyme family.</text>
</comment>
<dbReference type="PANTHER" id="PTHR48081">
    <property type="entry name" value="AB HYDROLASE SUPERFAMILY PROTEIN C4A8.06C"/>
    <property type="match status" value="1"/>
</dbReference>
<name>A0A4V3YWM5_9BURK</name>
<dbReference type="EMBL" id="SSWX01000019">
    <property type="protein sequence ID" value="THJ31912.1"/>
    <property type="molecule type" value="Genomic_DNA"/>
</dbReference>
<dbReference type="AlphaFoldDB" id="A0A4V3YWM5"/>
<feature type="domain" description="Alpha/beta hydrolase fold-3" evidence="4">
    <location>
        <begin position="78"/>
        <end position="282"/>
    </location>
</feature>
<evidence type="ECO:0000313" key="6">
    <source>
        <dbReference type="Proteomes" id="UP000306236"/>
    </source>
</evidence>
<dbReference type="InterPro" id="IPR029058">
    <property type="entry name" value="AB_hydrolase_fold"/>
</dbReference>
<evidence type="ECO:0000256" key="1">
    <source>
        <dbReference type="ARBA" id="ARBA00010515"/>
    </source>
</evidence>
<organism evidence="5 6">
    <name type="scientific">Lampropedia aestuarii</name>
    <dbReference type="NCBI Taxonomy" id="2562762"/>
    <lineage>
        <taxon>Bacteria</taxon>
        <taxon>Pseudomonadati</taxon>
        <taxon>Pseudomonadota</taxon>
        <taxon>Betaproteobacteria</taxon>
        <taxon>Burkholderiales</taxon>
        <taxon>Comamonadaceae</taxon>
        <taxon>Lampropedia</taxon>
    </lineage>
</organism>
<dbReference type="SUPFAM" id="SSF53474">
    <property type="entry name" value="alpha/beta-Hydrolases"/>
    <property type="match status" value="1"/>
</dbReference>
<dbReference type="OrthoDB" id="9794445at2"/>
<reference evidence="5 6" key="1">
    <citation type="submission" date="2019-04" db="EMBL/GenBank/DDBJ databases">
        <title>Lampropedia sp YIM MLB12 draf genome.</title>
        <authorList>
            <person name="Wang Y.-X."/>
        </authorList>
    </citation>
    <scope>NUCLEOTIDE SEQUENCE [LARGE SCALE GENOMIC DNA]</scope>
    <source>
        <strain evidence="5 6">YIM MLB12</strain>
    </source>
</reference>
<evidence type="ECO:0000256" key="3">
    <source>
        <dbReference type="PROSITE-ProRule" id="PRU10038"/>
    </source>
</evidence>
<evidence type="ECO:0000259" key="4">
    <source>
        <dbReference type="Pfam" id="PF07859"/>
    </source>
</evidence>
<dbReference type="Proteomes" id="UP000306236">
    <property type="component" value="Unassembled WGS sequence"/>
</dbReference>
<dbReference type="PROSITE" id="PS01174">
    <property type="entry name" value="LIPASE_GDXG_SER"/>
    <property type="match status" value="1"/>
</dbReference>
<dbReference type="InterPro" id="IPR033140">
    <property type="entry name" value="Lipase_GDXG_put_SER_AS"/>
</dbReference>
<evidence type="ECO:0000313" key="5">
    <source>
        <dbReference type="EMBL" id="THJ31912.1"/>
    </source>
</evidence>
<protein>
    <submittedName>
        <fullName evidence="5">Alpha/beta hydrolase</fullName>
    </submittedName>
</protein>
<dbReference type="Gene3D" id="3.40.50.1820">
    <property type="entry name" value="alpha/beta hydrolase"/>
    <property type="match status" value="1"/>
</dbReference>
<gene>
    <name evidence="5" type="ORF">E8K88_13645</name>
</gene>
<feature type="active site" evidence="3">
    <location>
        <position position="156"/>
    </location>
</feature>
<keyword evidence="2 5" id="KW-0378">Hydrolase</keyword>
<dbReference type="InterPro" id="IPR050300">
    <property type="entry name" value="GDXG_lipolytic_enzyme"/>
</dbReference>
<dbReference type="GO" id="GO:0016787">
    <property type="term" value="F:hydrolase activity"/>
    <property type="evidence" value="ECO:0007669"/>
    <property type="project" value="UniProtKB-KW"/>
</dbReference>
<dbReference type="Pfam" id="PF07859">
    <property type="entry name" value="Abhydrolase_3"/>
    <property type="match status" value="1"/>
</dbReference>
<dbReference type="PANTHER" id="PTHR48081:SF8">
    <property type="entry name" value="ALPHA_BETA HYDROLASE FOLD-3 DOMAIN-CONTAINING PROTEIN-RELATED"/>
    <property type="match status" value="1"/>
</dbReference>